<dbReference type="EMBL" id="CP118224">
    <property type="protein sequence ID" value="WMC11720.1"/>
    <property type="molecule type" value="Genomic_DNA"/>
</dbReference>
<feature type="transmembrane region" description="Helical" evidence="1">
    <location>
        <begin position="7"/>
        <end position="27"/>
    </location>
</feature>
<feature type="transmembrane region" description="Helical" evidence="1">
    <location>
        <begin position="33"/>
        <end position="53"/>
    </location>
</feature>
<dbReference type="KEGG" id="ope:PU634_04975"/>
<protein>
    <submittedName>
        <fullName evidence="2">Uncharacterized protein</fullName>
    </submittedName>
</protein>
<evidence type="ECO:0000313" key="3">
    <source>
        <dbReference type="Proteomes" id="UP001223802"/>
    </source>
</evidence>
<keyword evidence="1" id="KW-0812">Transmembrane</keyword>
<keyword evidence="3" id="KW-1185">Reference proteome</keyword>
<name>A0AA50KRG2_9GAMM</name>
<gene>
    <name evidence="2" type="ORF">PU634_04975</name>
</gene>
<organism evidence="2 3">
    <name type="scientific">Oceanimonas pelagia</name>
    <dbReference type="NCBI Taxonomy" id="3028314"/>
    <lineage>
        <taxon>Bacteria</taxon>
        <taxon>Pseudomonadati</taxon>
        <taxon>Pseudomonadota</taxon>
        <taxon>Gammaproteobacteria</taxon>
        <taxon>Aeromonadales</taxon>
        <taxon>Aeromonadaceae</taxon>
        <taxon>Oceanimonas</taxon>
    </lineage>
</organism>
<keyword evidence="1" id="KW-0472">Membrane</keyword>
<accession>A0AA50KRG2</accession>
<keyword evidence="1" id="KW-1133">Transmembrane helix</keyword>
<dbReference type="RefSeq" id="WP_306762955.1">
    <property type="nucleotide sequence ID" value="NZ_CP118224.1"/>
</dbReference>
<evidence type="ECO:0000313" key="2">
    <source>
        <dbReference type="EMBL" id="WMC11720.1"/>
    </source>
</evidence>
<sequence>MKKQDTLLLGVIVVLMAAANFIVKFFGIELDEVTEAGIALALAVIGVPVILLANRKTK</sequence>
<dbReference type="Proteomes" id="UP001223802">
    <property type="component" value="Chromosome"/>
</dbReference>
<evidence type="ECO:0000256" key="1">
    <source>
        <dbReference type="SAM" id="Phobius"/>
    </source>
</evidence>
<proteinExistence type="predicted"/>
<reference evidence="2 3" key="1">
    <citation type="submission" date="2023-02" db="EMBL/GenBank/DDBJ databases">
        <title>Complete genome sequence of a novel bacterium Oceanimonas sp. NTOU-MSR1 isolated from marine coast sediment.</title>
        <authorList>
            <person name="Yang H.-T."/>
            <person name="Chen Y.-L."/>
            <person name="Ho Y.-N."/>
        </authorList>
    </citation>
    <scope>NUCLEOTIDE SEQUENCE [LARGE SCALE GENOMIC DNA]</scope>
    <source>
        <strain evidence="2 3">NTOU-MSR1</strain>
    </source>
</reference>
<dbReference type="AlphaFoldDB" id="A0AA50KRG2"/>